<dbReference type="EMBL" id="QYUM01000002">
    <property type="protein sequence ID" value="RJF94068.1"/>
    <property type="molecule type" value="Genomic_DNA"/>
</dbReference>
<name>A0A418WS36_9SPHN</name>
<dbReference type="OrthoDB" id="7356934at2"/>
<comment type="caution">
    <text evidence="1">The sequence shown here is derived from an EMBL/GenBank/DDBJ whole genome shotgun (WGS) entry which is preliminary data.</text>
</comment>
<accession>A0A418WS36</accession>
<organism evidence="1 2">
    <name type="scientific">Sphingomonas cavernae</name>
    <dbReference type="NCBI Taxonomy" id="2320861"/>
    <lineage>
        <taxon>Bacteria</taxon>
        <taxon>Pseudomonadati</taxon>
        <taxon>Pseudomonadota</taxon>
        <taxon>Alphaproteobacteria</taxon>
        <taxon>Sphingomonadales</taxon>
        <taxon>Sphingomonadaceae</taxon>
        <taxon>Sphingomonas</taxon>
    </lineage>
</organism>
<dbReference type="InterPro" id="IPR021955">
    <property type="entry name" value="DUF3572"/>
</dbReference>
<evidence type="ECO:0000313" key="2">
    <source>
        <dbReference type="Proteomes" id="UP000286100"/>
    </source>
</evidence>
<dbReference type="Pfam" id="PF12096">
    <property type="entry name" value="DUF3572"/>
    <property type="match status" value="1"/>
</dbReference>
<dbReference type="RefSeq" id="WP_119760735.1">
    <property type="nucleotide sequence ID" value="NZ_QYUM01000002.1"/>
</dbReference>
<gene>
    <name evidence="1" type="ORF">D3876_07345</name>
</gene>
<proteinExistence type="predicted"/>
<dbReference type="Proteomes" id="UP000286100">
    <property type="component" value="Unassembled WGS sequence"/>
</dbReference>
<evidence type="ECO:0000313" key="1">
    <source>
        <dbReference type="EMBL" id="RJF94068.1"/>
    </source>
</evidence>
<dbReference type="AlphaFoldDB" id="A0A418WS36"/>
<keyword evidence="2" id="KW-1185">Reference proteome</keyword>
<reference evidence="1 2" key="1">
    <citation type="submission" date="2018-09" db="EMBL/GenBank/DDBJ databases">
        <authorList>
            <person name="Zhu H."/>
        </authorList>
    </citation>
    <scope>NUCLEOTIDE SEQUENCE [LARGE SCALE GENOMIC DNA]</scope>
    <source>
        <strain evidence="1 2">K2R01-6</strain>
    </source>
</reference>
<sequence>MKPLETNREDAESLALAALVWILQDEGRADRLLALTGLTADDLRERAGERSVLAAILGFLEAHEPDLLACARDIETTPLALVDARARLEA</sequence>
<protein>
    <submittedName>
        <fullName evidence="1">DUF3572 family protein</fullName>
    </submittedName>
</protein>